<dbReference type="Gene3D" id="2.40.160.10">
    <property type="entry name" value="Porin"/>
    <property type="match status" value="1"/>
</dbReference>
<dbReference type="Pfam" id="PF07396">
    <property type="entry name" value="Porin_O_P"/>
    <property type="match status" value="2"/>
</dbReference>
<dbReference type="AlphaFoldDB" id="A0A1H5WSA7"/>
<organism evidence="2 3">
    <name type="scientific">Flavobacterium urumqiense</name>
    <dbReference type="NCBI Taxonomy" id="935224"/>
    <lineage>
        <taxon>Bacteria</taxon>
        <taxon>Pseudomonadati</taxon>
        <taxon>Bacteroidota</taxon>
        <taxon>Flavobacteriia</taxon>
        <taxon>Flavobacteriales</taxon>
        <taxon>Flavobacteriaceae</taxon>
        <taxon>Flavobacterium</taxon>
    </lineage>
</organism>
<proteinExistence type="predicted"/>
<dbReference type="SUPFAM" id="SSF56935">
    <property type="entry name" value="Porins"/>
    <property type="match status" value="1"/>
</dbReference>
<keyword evidence="1" id="KW-0732">Signal</keyword>
<dbReference type="InterPro" id="IPR023614">
    <property type="entry name" value="Porin_dom_sf"/>
</dbReference>
<dbReference type="OrthoDB" id="9807854at2"/>
<reference evidence="3" key="1">
    <citation type="submission" date="2016-10" db="EMBL/GenBank/DDBJ databases">
        <authorList>
            <person name="Varghese N."/>
            <person name="Submissions S."/>
        </authorList>
    </citation>
    <scope>NUCLEOTIDE SEQUENCE [LARGE SCALE GENOMIC DNA]</scope>
    <source>
        <strain evidence="3">CGMCC 1.9230</strain>
    </source>
</reference>
<feature type="chain" id="PRO_5009288614" evidence="1">
    <location>
        <begin position="22"/>
        <end position="382"/>
    </location>
</feature>
<dbReference type="EMBL" id="FNVP01000005">
    <property type="protein sequence ID" value="SEG01857.1"/>
    <property type="molecule type" value="Genomic_DNA"/>
</dbReference>
<evidence type="ECO:0000256" key="1">
    <source>
        <dbReference type="SAM" id="SignalP"/>
    </source>
</evidence>
<evidence type="ECO:0000313" key="3">
    <source>
        <dbReference type="Proteomes" id="UP000236737"/>
    </source>
</evidence>
<accession>A0A1H5WSA7</accession>
<name>A0A1H5WSA7_9FLAO</name>
<feature type="signal peptide" evidence="1">
    <location>
        <begin position="1"/>
        <end position="21"/>
    </location>
</feature>
<keyword evidence="3" id="KW-1185">Reference proteome</keyword>
<dbReference type="RefSeq" id="WP_103999589.1">
    <property type="nucleotide sequence ID" value="NZ_FNVP01000005.1"/>
</dbReference>
<gene>
    <name evidence="2" type="ORF">SAMN04488130_10511</name>
</gene>
<protein>
    <submittedName>
        <fullName evidence="2">Phosphate-selective porin</fullName>
    </submittedName>
</protein>
<evidence type="ECO:0000313" key="2">
    <source>
        <dbReference type="EMBL" id="SEG01857.1"/>
    </source>
</evidence>
<sequence length="382" mass="43331">MKAKKILFLVIVFFTIGTATAQSSDDVLNLLIQKGLVKQNDADSIRADYAFKQQEVKEKQKLFNVLSSRNINIGGYTQVRYQSLQEPGKADGFDIRRARLDIKGNFSAEWEYRLQTDFAINTKIIDAYFVYKPFDYLKITGGQFLIPNSLESTTSDSSLETIDRAQISGLTGRNKDALGDQNGRDIGLQASGSLFKTTENRFLLDYYLAYFDGQGINIAGDKNESKDIAVRVVAHPYQFLDFGVSYSNGYDCWTTPAINQDQIRIGADVAVNYNDLSIRAEYLQAQQGTYIVNGVNRDLLKDGWYAQVGYFFLPKKLQFVAKYDTYDPTKNNPKNDITSFYTLGANLYPNSFVKFQVNYKHKSEQGFSINKDEIIAQLQLKF</sequence>
<dbReference type="Proteomes" id="UP000236737">
    <property type="component" value="Unassembled WGS sequence"/>
</dbReference>
<dbReference type="InterPro" id="IPR010870">
    <property type="entry name" value="Porin_O/P"/>
</dbReference>